<dbReference type="InterPro" id="IPR017945">
    <property type="entry name" value="DHBP_synth_RibB-like_a/b_dom"/>
</dbReference>
<dbReference type="InterPro" id="IPR005145">
    <property type="entry name" value="Sua5_C"/>
</dbReference>
<evidence type="ECO:0000256" key="13">
    <source>
        <dbReference type="PIRNR" id="PIRNR004930"/>
    </source>
</evidence>
<evidence type="ECO:0000256" key="9">
    <source>
        <dbReference type="ARBA" id="ARBA00022741"/>
    </source>
</evidence>
<feature type="domain" description="YrdC-like" evidence="14">
    <location>
        <begin position="3"/>
        <end position="189"/>
    </location>
</feature>
<name>A0ABV5GQJ6_9FLAO</name>
<evidence type="ECO:0000256" key="4">
    <source>
        <dbReference type="ARBA" id="ARBA00015492"/>
    </source>
</evidence>
<evidence type="ECO:0000256" key="6">
    <source>
        <dbReference type="ARBA" id="ARBA00022679"/>
    </source>
</evidence>
<dbReference type="EMBL" id="JBHMEY010000038">
    <property type="protein sequence ID" value="MFB9097150.1"/>
    <property type="molecule type" value="Genomic_DNA"/>
</dbReference>
<gene>
    <name evidence="15" type="ORF">ACFFVF_11525</name>
</gene>
<evidence type="ECO:0000256" key="5">
    <source>
        <dbReference type="ARBA" id="ARBA00022490"/>
    </source>
</evidence>
<dbReference type="Pfam" id="PF03481">
    <property type="entry name" value="Sua5_C"/>
    <property type="match status" value="1"/>
</dbReference>
<accession>A0ABV5GQJ6</accession>
<dbReference type="Gene3D" id="3.40.50.11030">
    <property type="entry name" value="Threonylcarbamoyl-AMP synthase, C-terminal domain"/>
    <property type="match status" value="1"/>
</dbReference>
<dbReference type="InterPro" id="IPR038385">
    <property type="entry name" value="Sua5/YwlC_C"/>
</dbReference>
<comment type="similarity">
    <text evidence="2 13">Belongs to the SUA5 family.</text>
</comment>
<dbReference type="NCBIfam" id="TIGR00057">
    <property type="entry name" value="L-threonylcarbamoyladenylate synthase"/>
    <property type="match status" value="1"/>
</dbReference>
<keyword evidence="10 13" id="KW-0067">ATP-binding</keyword>
<evidence type="ECO:0000256" key="7">
    <source>
        <dbReference type="ARBA" id="ARBA00022694"/>
    </source>
</evidence>
<keyword evidence="16" id="KW-1185">Reference proteome</keyword>
<comment type="caution">
    <text evidence="15">The sequence shown here is derived from an EMBL/GenBank/DDBJ whole genome shotgun (WGS) entry which is preliminary data.</text>
</comment>
<dbReference type="PANTHER" id="PTHR17490">
    <property type="entry name" value="SUA5"/>
    <property type="match status" value="1"/>
</dbReference>
<dbReference type="Pfam" id="PF01300">
    <property type="entry name" value="Sua5_yciO_yrdC"/>
    <property type="match status" value="1"/>
</dbReference>
<comment type="catalytic activity">
    <reaction evidence="12 13">
        <text>L-threonine + hydrogencarbonate + ATP = L-threonylcarbamoyladenylate + diphosphate + H2O</text>
        <dbReference type="Rhea" id="RHEA:36407"/>
        <dbReference type="ChEBI" id="CHEBI:15377"/>
        <dbReference type="ChEBI" id="CHEBI:17544"/>
        <dbReference type="ChEBI" id="CHEBI:30616"/>
        <dbReference type="ChEBI" id="CHEBI:33019"/>
        <dbReference type="ChEBI" id="CHEBI:57926"/>
        <dbReference type="ChEBI" id="CHEBI:73682"/>
        <dbReference type="EC" id="2.7.7.87"/>
    </reaction>
</comment>
<dbReference type="InterPro" id="IPR050156">
    <property type="entry name" value="TC-AMP_synthase_SUA5"/>
</dbReference>
<keyword evidence="6 13" id="KW-0808">Transferase</keyword>
<dbReference type="Gene3D" id="3.90.870.10">
    <property type="entry name" value="DHBP synthase"/>
    <property type="match status" value="1"/>
</dbReference>
<evidence type="ECO:0000259" key="14">
    <source>
        <dbReference type="PROSITE" id="PS51163"/>
    </source>
</evidence>
<evidence type="ECO:0000256" key="3">
    <source>
        <dbReference type="ARBA" id="ARBA00012584"/>
    </source>
</evidence>
<proteinExistence type="inferred from homology"/>
<evidence type="ECO:0000313" key="16">
    <source>
        <dbReference type="Proteomes" id="UP001589607"/>
    </source>
</evidence>
<dbReference type="EC" id="2.7.7.87" evidence="3 13"/>
<keyword evidence="8 13" id="KW-0548">Nucleotidyltransferase</keyword>
<dbReference type="PROSITE" id="PS51163">
    <property type="entry name" value="YRDC"/>
    <property type="match status" value="1"/>
</dbReference>
<keyword evidence="5 13" id="KW-0963">Cytoplasm</keyword>
<dbReference type="PANTHER" id="PTHR17490:SF16">
    <property type="entry name" value="THREONYLCARBAMOYL-AMP SYNTHASE"/>
    <property type="match status" value="1"/>
</dbReference>
<keyword evidence="9 13" id="KW-0547">Nucleotide-binding</keyword>
<dbReference type="GO" id="GO:0061710">
    <property type="term" value="F:L-threonylcarbamoyladenylate synthase"/>
    <property type="evidence" value="ECO:0007669"/>
    <property type="project" value="UniProtKB-EC"/>
</dbReference>
<evidence type="ECO:0000256" key="10">
    <source>
        <dbReference type="ARBA" id="ARBA00022840"/>
    </source>
</evidence>
<comment type="function">
    <text evidence="13">Required for the formation of a threonylcarbamoyl group on adenosine at position 37 (t(6)A37) in tRNAs that read codons beginning with adenine.</text>
</comment>
<dbReference type="InterPro" id="IPR006070">
    <property type="entry name" value="Sua5-like_dom"/>
</dbReference>
<dbReference type="RefSeq" id="WP_319800375.1">
    <property type="nucleotide sequence ID" value="NZ_CBCSGE010000033.1"/>
</dbReference>
<evidence type="ECO:0000256" key="8">
    <source>
        <dbReference type="ARBA" id="ARBA00022695"/>
    </source>
</evidence>
<dbReference type="SUPFAM" id="SSF55821">
    <property type="entry name" value="YrdC/RibB"/>
    <property type="match status" value="1"/>
</dbReference>
<evidence type="ECO:0000256" key="11">
    <source>
        <dbReference type="ARBA" id="ARBA00029774"/>
    </source>
</evidence>
<dbReference type="Proteomes" id="UP001589607">
    <property type="component" value="Unassembled WGS sequence"/>
</dbReference>
<keyword evidence="7 13" id="KW-0819">tRNA processing</keyword>
<evidence type="ECO:0000256" key="2">
    <source>
        <dbReference type="ARBA" id="ARBA00007663"/>
    </source>
</evidence>
<sequence length="318" mass="35610">MNLEDIKKAAKIVSENKVVAIPTETVYGLAANIFSKKAVAAIYKIKNRPLNNPLIVHIKDIKELPKYTKNIPEKAQKLADKFWPGPLTLVLPKAANVPDYITSNKDTVAIRVPSHKITLALLHELEFPLAAPSANPSNAVSATSYKHVRDYFGNKIPYILDGGECSKGLESTIIGFENNKPILYRLGAIAIEEIEKTIGKIDVKKTNIQNPEAPGMFLKHYSPKTPLYLVENTNEFLNKTIYKNIAYLGFNLPNQNKKIKESFLLSTEQNFEIAAANLYKTLIKIDTLHFDAIVADYFPNENLGKSINDRLIRASYKN</sequence>
<dbReference type="PIRSF" id="PIRSF004930">
    <property type="entry name" value="Tln_factor_SUA5"/>
    <property type="match status" value="1"/>
</dbReference>
<evidence type="ECO:0000256" key="1">
    <source>
        <dbReference type="ARBA" id="ARBA00004496"/>
    </source>
</evidence>
<evidence type="ECO:0000313" key="15">
    <source>
        <dbReference type="EMBL" id="MFB9097150.1"/>
    </source>
</evidence>
<dbReference type="InterPro" id="IPR010923">
    <property type="entry name" value="T(6)A37_SUA5"/>
</dbReference>
<organism evidence="15 16">
    <name type="scientific">Flavobacterium jumunjinense</name>
    <dbReference type="NCBI Taxonomy" id="998845"/>
    <lineage>
        <taxon>Bacteria</taxon>
        <taxon>Pseudomonadati</taxon>
        <taxon>Bacteroidota</taxon>
        <taxon>Flavobacteriia</taxon>
        <taxon>Flavobacteriales</taxon>
        <taxon>Flavobacteriaceae</taxon>
        <taxon>Flavobacterium</taxon>
    </lineage>
</organism>
<comment type="subcellular location">
    <subcellularLocation>
        <location evidence="1 13">Cytoplasm</location>
    </subcellularLocation>
</comment>
<protein>
    <recommendedName>
        <fullName evidence="4 13">Threonylcarbamoyl-AMP synthase</fullName>
        <shortName evidence="13">TC-AMP synthase</shortName>
        <ecNumber evidence="3 13">2.7.7.87</ecNumber>
    </recommendedName>
    <alternativeName>
        <fullName evidence="11 13">L-threonylcarbamoyladenylate synthase</fullName>
    </alternativeName>
</protein>
<evidence type="ECO:0000256" key="12">
    <source>
        <dbReference type="ARBA" id="ARBA00048366"/>
    </source>
</evidence>
<reference evidence="15 16" key="1">
    <citation type="submission" date="2024-09" db="EMBL/GenBank/DDBJ databases">
        <authorList>
            <person name="Sun Q."/>
            <person name="Mori K."/>
        </authorList>
    </citation>
    <scope>NUCLEOTIDE SEQUENCE [LARGE SCALE GENOMIC DNA]</scope>
    <source>
        <strain evidence="15 16">CECT 7955</strain>
    </source>
</reference>